<sequence>MKIYQKLMMLGLFAVSPLTYAASGLVFIHGTGHQTDALSDYWTREFVDSVRQGAASPDNYLVINCDFDQYMWDDAAAGCLAGQLTQFIDNKNIKDLTLLTHSNGGNVVRWILSNPTWDSRYPKIISATSKVIALAPSSGGTPLADAVTQGNVFETSLGWLLGYGSNAVKQQQVSWMSSYNNSWLYGTTGRPALPSPFEVVVGSDVDSAIWDGDSYCAGYQYQVALETTQNWLDNCSDGFLECRSQSAAGSVWFTDIQRTAGKEPLSHQQSRRACFNLDTLIRDHI</sequence>
<dbReference type="AlphaFoldDB" id="A0AAC9XPW0"/>
<dbReference type="InterPro" id="IPR029058">
    <property type="entry name" value="AB_hydrolase_fold"/>
</dbReference>
<evidence type="ECO:0000313" key="2">
    <source>
        <dbReference type="EMBL" id="ASJ98259.1"/>
    </source>
</evidence>
<dbReference type="Proteomes" id="UP000198233">
    <property type="component" value="Chromosome"/>
</dbReference>
<feature type="signal peptide" evidence="1">
    <location>
        <begin position="1"/>
        <end position="21"/>
    </location>
</feature>
<feature type="chain" id="PRO_5042139249" description="Alpha/beta hydrolase" evidence="1">
    <location>
        <begin position="22"/>
        <end position="285"/>
    </location>
</feature>
<evidence type="ECO:0000313" key="3">
    <source>
        <dbReference type="Proteomes" id="UP000198233"/>
    </source>
</evidence>
<organism evidence="2 3">
    <name type="scientific">Shewanella marisflavi</name>
    <dbReference type="NCBI Taxonomy" id="260364"/>
    <lineage>
        <taxon>Bacteria</taxon>
        <taxon>Pseudomonadati</taxon>
        <taxon>Pseudomonadota</taxon>
        <taxon>Gammaproteobacteria</taxon>
        <taxon>Alteromonadales</taxon>
        <taxon>Shewanellaceae</taxon>
        <taxon>Shewanella</taxon>
    </lineage>
</organism>
<name>A0AAC9XPW0_9GAMM</name>
<accession>A0AAC9XPW0</accession>
<proteinExistence type="predicted"/>
<evidence type="ECO:0008006" key="4">
    <source>
        <dbReference type="Google" id="ProtNLM"/>
    </source>
</evidence>
<gene>
    <name evidence="2" type="ORF">CFF01_17615</name>
</gene>
<evidence type="ECO:0000256" key="1">
    <source>
        <dbReference type="SAM" id="SignalP"/>
    </source>
</evidence>
<dbReference type="Gene3D" id="3.40.50.1820">
    <property type="entry name" value="alpha/beta hydrolase"/>
    <property type="match status" value="1"/>
</dbReference>
<dbReference type="EMBL" id="CP022272">
    <property type="protein sequence ID" value="ASJ98259.1"/>
    <property type="molecule type" value="Genomic_DNA"/>
</dbReference>
<dbReference type="SUPFAM" id="SSF53474">
    <property type="entry name" value="alpha/beta-Hydrolases"/>
    <property type="match status" value="1"/>
</dbReference>
<dbReference type="RefSeq" id="WP_088905647.1">
    <property type="nucleotide sequence ID" value="NZ_CP022272.1"/>
</dbReference>
<reference evidence="2 3" key="1">
    <citation type="submission" date="2017-06" db="EMBL/GenBank/DDBJ databases">
        <title>Complete genome sequence of Shewanella marisflavi EP1 associated with anaerobic 2,4-dinitrotoluene reduction and salt tolerance.</title>
        <authorList>
            <person name="Huang J."/>
        </authorList>
    </citation>
    <scope>NUCLEOTIDE SEQUENCE [LARGE SCALE GENOMIC DNA]</scope>
    <source>
        <strain evidence="2 3">EP1</strain>
    </source>
</reference>
<keyword evidence="1" id="KW-0732">Signal</keyword>
<protein>
    <recommendedName>
        <fullName evidence="4">Alpha/beta hydrolase</fullName>
    </recommendedName>
</protein>
<dbReference type="KEGG" id="smav:CFF01_17615"/>